<protein>
    <submittedName>
        <fullName evidence="1">Uncharacterized protein</fullName>
    </submittedName>
</protein>
<reference evidence="1" key="1">
    <citation type="journal article" date="2023" name="Mol. Phylogenet. Evol.">
        <title>Genome-scale phylogeny and comparative genomics of the fungal order Sordariales.</title>
        <authorList>
            <person name="Hensen N."/>
            <person name="Bonometti L."/>
            <person name="Westerberg I."/>
            <person name="Brannstrom I.O."/>
            <person name="Guillou S."/>
            <person name="Cros-Aarteil S."/>
            <person name="Calhoun S."/>
            <person name="Haridas S."/>
            <person name="Kuo A."/>
            <person name="Mondo S."/>
            <person name="Pangilinan J."/>
            <person name="Riley R."/>
            <person name="LaButti K."/>
            <person name="Andreopoulos B."/>
            <person name="Lipzen A."/>
            <person name="Chen C."/>
            <person name="Yan M."/>
            <person name="Daum C."/>
            <person name="Ng V."/>
            <person name="Clum A."/>
            <person name="Steindorff A."/>
            <person name="Ohm R.A."/>
            <person name="Martin F."/>
            <person name="Silar P."/>
            <person name="Natvig D.O."/>
            <person name="Lalanne C."/>
            <person name="Gautier V."/>
            <person name="Ament-Velasquez S.L."/>
            <person name="Kruys A."/>
            <person name="Hutchinson M.I."/>
            <person name="Powell A.J."/>
            <person name="Barry K."/>
            <person name="Miller A.N."/>
            <person name="Grigoriev I.V."/>
            <person name="Debuchy R."/>
            <person name="Gladieux P."/>
            <person name="Hiltunen Thoren M."/>
            <person name="Johannesson H."/>
        </authorList>
    </citation>
    <scope>NUCLEOTIDE SEQUENCE</scope>
    <source>
        <strain evidence="1">PSN243</strain>
    </source>
</reference>
<organism evidence="1 2">
    <name type="scientific">Podospora aff. communis PSN243</name>
    <dbReference type="NCBI Taxonomy" id="3040156"/>
    <lineage>
        <taxon>Eukaryota</taxon>
        <taxon>Fungi</taxon>
        <taxon>Dikarya</taxon>
        <taxon>Ascomycota</taxon>
        <taxon>Pezizomycotina</taxon>
        <taxon>Sordariomycetes</taxon>
        <taxon>Sordariomycetidae</taxon>
        <taxon>Sordariales</taxon>
        <taxon>Podosporaceae</taxon>
        <taxon>Podospora</taxon>
    </lineage>
</organism>
<accession>A0AAV9FZ41</accession>
<keyword evidence="2" id="KW-1185">Reference proteome</keyword>
<comment type="caution">
    <text evidence="1">The sequence shown here is derived from an EMBL/GenBank/DDBJ whole genome shotgun (WGS) entry which is preliminary data.</text>
</comment>
<name>A0AAV9FZ41_9PEZI</name>
<gene>
    <name evidence="1" type="ORF">QBC34DRAFT_444230</name>
</gene>
<dbReference type="Proteomes" id="UP001321760">
    <property type="component" value="Unassembled WGS sequence"/>
</dbReference>
<evidence type="ECO:0000313" key="2">
    <source>
        <dbReference type="Proteomes" id="UP001321760"/>
    </source>
</evidence>
<evidence type="ECO:0000313" key="1">
    <source>
        <dbReference type="EMBL" id="KAK4442353.1"/>
    </source>
</evidence>
<sequence length="240" mass="27053">MRQEDVWIPFTEGQKKPTLRTLYEINHTIKHAEAIYKHYRWDQELDFLMVKAPEWTEPPHSAGHSALSLLSLRQKHVDMANFQVPIDDPDVCRLADAGSLTEDMPGIGDYPRLQCVLFHRLGCACAANVRSGEVRSCPYCYTDYAFTVVKAPGTSARALVFTSWKMVGNAEANSRYNTHKFWESHATPGFAPVRVAHPGFVYRKCEADAARTIGCIYKPDLKDMHGKLSGNVPWAPKASR</sequence>
<dbReference type="AlphaFoldDB" id="A0AAV9FZ41"/>
<dbReference type="EMBL" id="MU866019">
    <property type="protein sequence ID" value="KAK4442353.1"/>
    <property type="molecule type" value="Genomic_DNA"/>
</dbReference>
<reference evidence="1" key="2">
    <citation type="submission" date="2023-05" db="EMBL/GenBank/DDBJ databases">
        <authorList>
            <consortium name="Lawrence Berkeley National Laboratory"/>
            <person name="Steindorff A."/>
            <person name="Hensen N."/>
            <person name="Bonometti L."/>
            <person name="Westerberg I."/>
            <person name="Brannstrom I.O."/>
            <person name="Guillou S."/>
            <person name="Cros-Aarteil S."/>
            <person name="Calhoun S."/>
            <person name="Haridas S."/>
            <person name="Kuo A."/>
            <person name="Mondo S."/>
            <person name="Pangilinan J."/>
            <person name="Riley R."/>
            <person name="Labutti K."/>
            <person name="Andreopoulos B."/>
            <person name="Lipzen A."/>
            <person name="Chen C."/>
            <person name="Yanf M."/>
            <person name="Daum C."/>
            <person name="Ng V."/>
            <person name="Clum A."/>
            <person name="Ohm R."/>
            <person name="Martin F."/>
            <person name="Silar P."/>
            <person name="Natvig D."/>
            <person name="Lalanne C."/>
            <person name="Gautier V."/>
            <person name="Ament-Velasquez S.L."/>
            <person name="Kruys A."/>
            <person name="Hutchinson M.I."/>
            <person name="Powell A.J."/>
            <person name="Barry K."/>
            <person name="Miller A.N."/>
            <person name="Grigoriev I.V."/>
            <person name="Debuchy R."/>
            <person name="Gladieux P."/>
            <person name="Thoren M.H."/>
            <person name="Johannesson H."/>
        </authorList>
    </citation>
    <scope>NUCLEOTIDE SEQUENCE</scope>
    <source>
        <strain evidence="1">PSN243</strain>
    </source>
</reference>
<proteinExistence type="predicted"/>